<dbReference type="InterPro" id="IPR000601">
    <property type="entry name" value="PKD_dom"/>
</dbReference>
<dbReference type="InterPro" id="IPR022409">
    <property type="entry name" value="PKD/Chitinase_dom"/>
</dbReference>
<name>V2QGY0_9BACT</name>
<dbReference type="AlphaFoldDB" id="V2QGY0"/>
<dbReference type="Pfam" id="PF18911">
    <property type="entry name" value="PKD_4"/>
    <property type="match status" value="2"/>
</dbReference>
<dbReference type="PROSITE" id="PS50093">
    <property type="entry name" value="PKD"/>
    <property type="match status" value="2"/>
</dbReference>
<dbReference type="PROSITE" id="PS51257">
    <property type="entry name" value="PROKAR_LIPOPROTEIN"/>
    <property type="match status" value="1"/>
</dbReference>
<dbReference type="InterPro" id="IPR035986">
    <property type="entry name" value="PKD_dom_sf"/>
</dbReference>
<dbReference type="Gene3D" id="2.60.40.10">
    <property type="entry name" value="Immunoglobulins"/>
    <property type="match status" value="2"/>
</dbReference>
<gene>
    <name evidence="1" type="ORF">N508_000644</name>
</gene>
<dbReference type="CDD" id="cd00146">
    <property type="entry name" value="PKD"/>
    <property type="match status" value="1"/>
</dbReference>
<dbReference type="Proteomes" id="UP000017429">
    <property type="component" value="Chromosome"/>
</dbReference>
<dbReference type="InterPro" id="IPR013783">
    <property type="entry name" value="Ig-like_fold"/>
</dbReference>
<evidence type="ECO:0000313" key="2">
    <source>
        <dbReference type="Proteomes" id="UP000017429"/>
    </source>
</evidence>
<protein>
    <submittedName>
        <fullName evidence="1">Uncharacterized protein</fullName>
    </submittedName>
</protein>
<sequence>MVSLLKKYILYYFMVSALFFVYGCSDISDSPPHSYVSDDNIQTVDFIYDINSLYVSYSVILNNIDETNVKSYLWNFGDNSTSSSKSHTHHYSEKGLYTVILEVILDNDSKLNISKNIDISINENTDNVDNFSIPIDFEYETKSLTVKFSTEPVDNVKSYIWHFGDGNIYSDYEAVHSYSKSGLYEVILEAVLNNDKKIYHSKKINVSLMDLFFEGFGREPDKMYFALHITGSAANGLFMQQHKTYAKDLSFQLKNGNREKDIIFSRDYKKWGLWDLWGIKLYNVQYGWADYDGKKLEMPFYLGDADFKTDINSKNISFASFVIKDKENTIFLGDPSFVRCMTDDLKFTIPNGYNPDIHKNIAKFTINFNGDSNCSYNVLFDGFVNK</sequence>
<evidence type="ECO:0000313" key="1">
    <source>
        <dbReference type="EMBL" id="USF23579.1"/>
    </source>
</evidence>
<reference evidence="1" key="2">
    <citation type="submission" date="2022-05" db="EMBL/GenBank/DDBJ databases">
        <authorList>
            <person name="Proctor A.L."/>
            <person name="Phillips G.J."/>
            <person name="Wannemuehler M.J."/>
        </authorList>
    </citation>
    <scope>NUCLEOTIDE SEQUENCE</scope>
    <source>
        <strain evidence="1">ASF457</strain>
    </source>
</reference>
<dbReference type="SUPFAM" id="SSF49299">
    <property type="entry name" value="PKD domain"/>
    <property type="match status" value="2"/>
</dbReference>
<dbReference type="KEGG" id="msch:N508_000644"/>
<keyword evidence="2" id="KW-1185">Reference proteome</keyword>
<reference evidence="1" key="3">
    <citation type="submission" date="2022-06" db="EMBL/GenBank/DDBJ databases">
        <title>Resources to Facilitate Use of the Altered Schaedler Flora (ASF) Mouse Model to Study Microbiome Function.</title>
        <authorList>
            <person name="Proctor A."/>
            <person name="Parvinroo S."/>
            <person name="Richie T."/>
            <person name="Jia X."/>
            <person name="Lee S.T.M."/>
            <person name="Karp P.D."/>
            <person name="Paley S."/>
            <person name="Kostic A.D."/>
            <person name="Pierre J.F."/>
            <person name="Wannemuehler M.J."/>
            <person name="Phillips G.J."/>
        </authorList>
    </citation>
    <scope>NUCLEOTIDE SEQUENCE</scope>
    <source>
        <strain evidence="1">ASF457</strain>
    </source>
</reference>
<dbReference type="OrthoDB" id="1488789at2"/>
<reference evidence="1" key="1">
    <citation type="journal article" date="2014" name="Genome Announc.">
        <title>Draft genome sequences of the altered schaedler flora, a defined bacterial community from gnotobiotic mice.</title>
        <authorList>
            <person name="Wannemuehler M.J."/>
            <person name="Overstreet A.M."/>
            <person name="Ward D.V."/>
            <person name="Phillips G.J."/>
        </authorList>
    </citation>
    <scope>NUCLEOTIDE SEQUENCE</scope>
    <source>
        <strain evidence="1">ASF457</strain>
    </source>
</reference>
<accession>V2QGY0</accession>
<dbReference type="eggNOG" id="COG3291">
    <property type="taxonomic scope" value="Bacteria"/>
</dbReference>
<dbReference type="EMBL" id="CP097562">
    <property type="protein sequence ID" value="USF23579.1"/>
    <property type="molecule type" value="Genomic_DNA"/>
</dbReference>
<dbReference type="SMART" id="SM00089">
    <property type="entry name" value="PKD"/>
    <property type="match status" value="2"/>
</dbReference>
<proteinExistence type="predicted"/>
<organism evidence="1 2">
    <name type="scientific">Mucispirillum schaedleri ASF457</name>
    <dbReference type="NCBI Taxonomy" id="1379858"/>
    <lineage>
        <taxon>Bacteria</taxon>
        <taxon>Pseudomonadati</taxon>
        <taxon>Deferribacterota</taxon>
        <taxon>Deferribacteres</taxon>
        <taxon>Deferribacterales</taxon>
        <taxon>Mucispirillaceae</taxon>
        <taxon>Mucispirillum</taxon>
    </lineage>
</organism>